<sequence>MAWEDRYLDLIFVPGGLLIMFGYHLHLLYRILKQPHTTVVGYENHNKKAWVERLMNEADIPHAGIALQVISSNSSAATVLASLSISLSSLIAALAGTLSNSKILETIVYGDKSSTVAVIKYISLLSCFLIAFACFVQAARYFVHSNFLISTPNTIVPLKYVQQDIVKAGNYWSAGIRALYFAIVLLLWIFGPIPMFVASVIMVSALSVLDSNSCPMHDYGNVGQSRWNRLSAELKSITHRTGQDGAANVKTVK</sequence>
<comment type="caution">
    <text evidence="2">The sequence shown here is derived from an EMBL/GenBank/DDBJ whole genome shotgun (WGS) entry which is preliminary data.</text>
</comment>
<feature type="transmembrane region" description="Helical" evidence="1">
    <location>
        <begin position="76"/>
        <end position="98"/>
    </location>
</feature>
<feature type="transmembrane region" description="Helical" evidence="1">
    <location>
        <begin position="118"/>
        <end position="143"/>
    </location>
</feature>
<dbReference type="EMBL" id="JBBNAG010000012">
    <property type="protein sequence ID" value="KAK9089066.1"/>
    <property type="molecule type" value="Genomic_DNA"/>
</dbReference>
<feature type="transmembrane region" description="Helical" evidence="1">
    <location>
        <begin position="7"/>
        <end position="25"/>
    </location>
</feature>
<dbReference type="AlphaFoldDB" id="A0AAP0E9E7"/>
<keyword evidence="3" id="KW-1185">Reference proteome</keyword>
<keyword evidence="1" id="KW-0812">Transmembrane</keyword>
<evidence type="ECO:0000313" key="2">
    <source>
        <dbReference type="EMBL" id="KAK9089066.1"/>
    </source>
</evidence>
<dbReference type="PANTHER" id="PTHR31168">
    <property type="entry name" value="OS02G0292800 PROTEIN"/>
    <property type="match status" value="1"/>
</dbReference>
<organism evidence="2 3">
    <name type="scientific">Stephania cephalantha</name>
    <dbReference type="NCBI Taxonomy" id="152367"/>
    <lineage>
        <taxon>Eukaryota</taxon>
        <taxon>Viridiplantae</taxon>
        <taxon>Streptophyta</taxon>
        <taxon>Embryophyta</taxon>
        <taxon>Tracheophyta</taxon>
        <taxon>Spermatophyta</taxon>
        <taxon>Magnoliopsida</taxon>
        <taxon>Ranunculales</taxon>
        <taxon>Menispermaceae</taxon>
        <taxon>Menispermoideae</taxon>
        <taxon>Cissampelideae</taxon>
        <taxon>Stephania</taxon>
    </lineage>
</organism>
<name>A0AAP0E9E7_9MAGN</name>
<accession>A0AAP0E9E7</accession>
<dbReference type="InterPro" id="IPR006747">
    <property type="entry name" value="DUF599"/>
</dbReference>
<protein>
    <submittedName>
        <fullName evidence="2">Uncharacterized protein</fullName>
    </submittedName>
</protein>
<dbReference type="PANTHER" id="PTHR31168:SF21">
    <property type="entry name" value="EMB|CAB89385.1"/>
    <property type="match status" value="1"/>
</dbReference>
<dbReference type="Pfam" id="PF04654">
    <property type="entry name" value="DUF599"/>
    <property type="match status" value="1"/>
</dbReference>
<keyword evidence="1" id="KW-0472">Membrane</keyword>
<reference evidence="2 3" key="1">
    <citation type="submission" date="2024-01" db="EMBL/GenBank/DDBJ databases">
        <title>Genome assemblies of Stephania.</title>
        <authorList>
            <person name="Yang L."/>
        </authorList>
    </citation>
    <scope>NUCLEOTIDE SEQUENCE [LARGE SCALE GENOMIC DNA]</scope>
    <source>
        <strain evidence="2">JXDWG</strain>
        <tissue evidence="2">Leaf</tissue>
    </source>
</reference>
<gene>
    <name evidence="2" type="ORF">Scep_028148</name>
</gene>
<proteinExistence type="predicted"/>
<dbReference type="Proteomes" id="UP001419268">
    <property type="component" value="Unassembled WGS sequence"/>
</dbReference>
<keyword evidence="1" id="KW-1133">Transmembrane helix</keyword>
<evidence type="ECO:0000256" key="1">
    <source>
        <dbReference type="SAM" id="Phobius"/>
    </source>
</evidence>
<feature type="transmembrane region" description="Helical" evidence="1">
    <location>
        <begin position="179"/>
        <end position="209"/>
    </location>
</feature>
<evidence type="ECO:0000313" key="3">
    <source>
        <dbReference type="Proteomes" id="UP001419268"/>
    </source>
</evidence>